<protein>
    <submittedName>
        <fullName evidence="4">NAD-binding protein</fullName>
    </submittedName>
</protein>
<dbReference type="Pfam" id="PF02254">
    <property type="entry name" value="TrkA_N"/>
    <property type="match status" value="1"/>
</dbReference>
<evidence type="ECO:0000313" key="5">
    <source>
        <dbReference type="Proteomes" id="UP000664293"/>
    </source>
</evidence>
<dbReference type="InterPro" id="IPR003148">
    <property type="entry name" value="RCK_N"/>
</dbReference>
<keyword evidence="5" id="KW-1185">Reference proteome</keyword>
<dbReference type="InterPro" id="IPR036291">
    <property type="entry name" value="NAD(P)-bd_dom_sf"/>
</dbReference>
<keyword evidence="1" id="KW-1133">Transmembrane helix</keyword>
<dbReference type="Pfam" id="PF02026">
    <property type="entry name" value="RyR"/>
    <property type="match status" value="1"/>
</dbReference>
<comment type="caution">
    <text evidence="4">The sequence shown here is derived from an EMBL/GenBank/DDBJ whole genome shotgun (WGS) entry which is preliminary data.</text>
</comment>
<evidence type="ECO:0000313" key="4">
    <source>
        <dbReference type="EMBL" id="MBN8430017.1"/>
    </source>
</evidence>
<dbReference type="EMBL" id="JAEKJR010000001">
    <property type="protein sequence ID" value="MBN8430017.1"/>
    <property type="molecule type" value="Genomic_DNA"/>
</dbReference>
<keyword evidence="1" id="KW-0812">Transmembrane</keyword>
<reference evidence="4 5" key="1">
    <citation type="submission" date="2020-12" db="EMBL/GenBank/DDBJ databases">
        <title>Oil enriched cultivation method for isolating marine PHA-producing bacteria.</title>
        <authorList>
            <person name="Zheng W."/>
            <person name="Yu S."/>
            <person name="Huang Y."/>
        </authorList>
    </citation>
    <scope>NUCLEOTIDE SEQUENCE [LARGE SCALE GENOMIC DNA]</scope>
    <source>
        <strain evidence="4 5">SN0-2</strain>
    </source>
</reference>
<evidence type="ECO:0000259" key="2">
    <source>
        <dbReference type="Pfam" id="PF02026"/>
    </source>
</evidence>
<dbReference type="Gene3D" id="6.20.350.10">
    <property type="match status" value="1"/>
</dbReference>
<evidence type="ECO:0000259" key="3">
    <source>
        <dbReference type="Pfam" id="PF02254"/>
    </source>
</evidence>
<dbReference type="RefSeq" id="WP_206999356.1">
    <property type="nucleotide sequence ID" value="NZ_JAEKJR010000001.1"/>
</dbReference>
<feature type="domain" description="RCK N-terminal" evidence="3">
    <location>
        <begin position="120"/>
        <end position="207"/>
    </location>
</feature>
<dbReference type="InterPro" id="IPR050721">
    <property type="entry name" value="Trk_Ktr_HKT_K-transport"/>
</dbReference>
<feature type="domain" description="Ryanodine receptor Ryr" evidence="2">
    <location>
        <begin position="541"/>
        <end position="610"/>
    </location>
</feature>
<sequence>MEEKLRQSLYAYWGWFKRNEALFIAGMIAGLFFAGYWGYLQVLPRAGSDDSALQWDAVYSAIKLFIFNGPDVTQEWPFILQVVRILAPFLLIYTAVKTLWLRAGEHISLFLLRFRYRRFVVVCGIGETGYRLALQYLQCSKKRVVLIDDRPMNPLVAKLNIMGAIALMGDALDGATLARARVASASEVFVFSGDDEKNVAVAKAIHRVVRTKSSSAESTGHVAADRPRLRCHIQVDTGEVAEIFQDHSFFNLIDDRLELRIFNRNVSVARNIMDKCAPDLYYRPASDQDEPMHVLFLGFGPLSQALLIQYALTAHYADFRKPSATVLCDDQCRRAVDRFRQRYTHIDEVLDLTFRFVDPQTLDPQSWKAMLEQQRFQLCYTALEHDVDGILAARRLNRMRNTMGVAPIHFVVCLNQQSWISEVVDDDFLPIEMDKTGLGAAVPIEYFETLDETITIDVVVNDRLDQLAVAIHERYLQGQIDAGTSRADNPSVVTWRYLPLYKKVANQRAAAHLDVKLRIALCRRAQVQAPLPRASFPPNSELMEVLAKVEHQRWCADKRLAGYRYGAVRDDVRFLHPDLKPWGALTESDREKDRALIREIPALLALIGQKVVSEVGVEVAAQGALVEEEAGP</sequence>
<dbReference type="PANTHER" id="PTHR43833">
    <property type="entry name" value="POTASSIUM CHANNEL PROTEIN 2-RELATED-RELATED"/>
    <property type="match status" value="1"/>
</dbReference>
<accession>A0ABS3E414</accession>
<gene>
    <name evidence="4" type="ORF">JF535_04030</name>
</gene>
<dbReference type="PANTHER" id="PTHR43833:SF11">
    <property type="entry name" value="VOLTAGE-GATED POTASSIUM CHANNEL KCH"/>
    <property type="match status" value="1"/>
</dbReference>
<organism evidence="4 5">
    <name type="scientific">Microbulbifer salipaludis</name>
    <dbReference type="NCBI Taxonomy" id="187980"/>
    <lineage>
        <taxon>Bacteria</taxon>
        <taxon>Pseudomonadati</taxon>
        <taxon>Pseudomonadota</taxon>
        <taxon>Gammaproteobacteria</taxon>
        <taxon>Cellvibrionales</taxon>
        <taxon>Microbulbiferaceae</taxon>
        <taxon>Microbulbifer</taxon>
    </lineage>
</organism>
<dbReference type="Gene3D" id="3.40.50.720">
    <property type="entry name" value="NAD(P)-binding Rossmann-like Domain"/>
    <property type="match status" value="1"/>
</dbReference>
<evidence type="ECO:0000256" key="1">
    <source>
        <dbReference type="SAM" id="Phobius"/>
    </source>
</evidence>
<proteinExistence type="predicted"/>
<dbReference type="Proteomes" id="UP000664293">
    <property type="component" value="Unassembled WGS sequence"/>
</dbReference>
<feature type="transmembrane region" description="Helical" evidence="1">
    <location>
        <begin position="21"/>
        <end position="39"/>
    </location>
</feature>
<dbReference type="InterPro" id="IPR003032">
    <property type="entry name" value="Ryanodine_rcpt"/>
</dbReference>
<keyword evidence="1" id="KW-0472">Membrane</keyword>
<name>A0ABS3E414_9GAMM</name>
<dbReference type="SUPFAM" id="SSF51735">
    <property type="entry name" value="NAD(P)-binding Rossmann-fold domains"/>
    <property type="match status" value="1"/>
</dbReference>